<keyword evidence="4" id="KW-0521">NADP</keyword>
<evidence type="ECO:0000256" key="6">
    <source>
        <dbReference type="ARBA" id="ARBA00034528"/>
    </source>
</evidence>
<evidence type="ECO:0000256" key="3">
    <source>
        <dbReference type="ARBA" id="ARBA00022827"/>
    </source>
</evidence>
<comment type="similarity">
    <text evidence="1">Belongs to the FMO family.</text>
</comment>
<name>A0ABX0VBS1_9HYPH</name>
<dbReference type="InterPro" id="IPR050346">
    <property type="entry name" value="FMO-like"/>
</dbReference>
<evidence type="ECO:0000313" key="9">
    <source>
        <dbReference type="Proteomes" id="UP000707352"/>
    </source>
</evidence>
<accession>A0ABX0VBS1</accession>
<evidence type="ECO:0000256" key="2">
    <source>
        <dbReference type="ARBA" id="ARBA00022630"/>
    </source>
</evidence>
<keyword evidence="3" id="KW-0274">FAD</keyword>
<evidence type="ECO:0000313" key="8">
    <source>
        <dbReference type="EMBL" id="NIX77303.1"/>
    </source>
</evidence>
<evidence type="ECO:0000256" key="4">
    <source>
        <dbReference type="ARBA" id="ARBA00022857"/>
    </source>
</evidence>
<dbReference type="EMBL" id="JAATJS010000003">
    <property type="protein sequence ID" value="NIX77303.1"/>
    <property type="molecule type" value="Genomic_DNA"/>
</dbReference>
<dbReference type="PRINTS" id="PR00370">
    <property type="entry name" value="FMOXYGENASE"/>
</dbReference>
<evidence type="ECO:0000256" key="7">
    <source>
        <dbReference type="ARBA" id="ARBA00035159"/>
    </source>
</evidence>
<dbReference type="PANTHER" id="PTHR23023">
    <property type="entry name" value="DIMETHYLANILINE MONOOXYGENASE"/>
    <property type="match status" value="1"/>
</dbReference>
<evidence type="ECO:0000256" key="1">
    <source>
        <dbReference type="ARBA" id="ARBA00009183"/>
    </source>
</evidence>
<reference evidence="8 9" key="1">
    <citation type="submission" date="2020-03" db="EMBL/GenBank/DDBJ databases">
        <title>The genome sequence of Microvirga sp. c23x22.</title>
        <authorList>
            <person name="Zhang X."/>
        </authorList>
    </citation>
    <scope>NUCLEOTIDE SEQUENCE [LARGE SCALE GENOMIC DNA]</scope>
    <source>
        <strain evidence="9">c23x22</strain>
    </source>
</reference>
<dbReference type="EC" id="1.14.13.148" evidence="6"/>
<keyword evidence="5" id="KW-0560">Oxidoreductase</keyword>
<proteinExistence type="inferred from homology"/>
<keyword evidence="9" id="KW-1185">Reference proteome</keyword>
<protein>
    <recommendedName>
        <fullName evidence="7">Trimethylamine monooxygenase</fullName>
        <ecNumber evidence="6">1.14.13.148</ecNumber>
    </recommendedName>
</protein>
<dbReference type="Gene3D" id="3.50.50.60">
    <property type="entry name" value="FAD/NAD(P)-binding domain"/>
    <property type="match status" value="1"/>
</dbReference>
<dbReference type="PIRSF" id="PIRSF000332">
    <property type="entry name" value="FMO"/>
    <property type="match status" value="1"/>
</dbReference>
<dbReference type="Pfam" id="PF00743">
    <property type="entry name" value="FMO-like"/>
    <property type="match status" value="1"/>
</dbReference>
<comment type="caution">
    <text evidence="8">The sequence shown here is derived from an EMBL/GenBank/DDBJ whole genome shotgun (WGS) entry which is preliminary data.</text>
</comment>
<gene>
    <name evidence="8" type="ORF">HB375_11855</name>
</gene>
<sequence length="506" mass="54049">MPSNAVAIIGAGPAGLVTARWLLKHGFQPILYEAADGPGGQWNATSPLSGTWRGMRTNTSRVMTRFSDLDHPKGTPVFPSREEMYAYLEGYAEKFGLMSRIRCRTWVERLQRADGGGWLLRSRRDNMVLTERFARVVVASGRYVAPEVPSVPGLNGFTGALGAAHASQYVGGHAYRCQDVLVAGCSISALEIASDAALSGARSVTVCYRRQRYVLPKLLSGVPTEHVMFTRAAALAGEILPPEALAAGLKAQVLSVAGAPDQVGAMAADDNIFAAGITQSQHFLPLVAEGRIAVRPWIESIDERAVRFADGTQGDFDAILFGTGYRLSLPFLAPEIAATLGLDHKHIDLCDHTFHPELEGLAFAGLYDQVGPLFPVLELQGRWIASAWAGVIPAPSHDALAVGLARGRAQRGGPQSIPMHILALLFAQKAGVEPDLSRWPELERALLFGPLSPVSFRLQGPDSLADAPALTAEAAAAFGAIRTPEMNDEQRDLRDLVTGAAASHAA</sequence>
<organism evidence="8 9">
    <name type="scientific">Microvirga terricola</name>
    <dbReference type="NCBI Taxonomy" id="2719797"/>
    <lineage>
        <taxon>Bacteria</taxon>
        <taxon>Pseudomonadati</taxon>
        <taxon>Pseudomonadota</taxon>
        <taxon>Alphaproteobacteria</taxon>
        <taxon>Hyphomicrobiales</taxon>
        <taxon>Methylobacteriaceae</taxon>
        <taxon>Microvirga</taxon>
    </lineage>
</organism>
<dbReference type="InterPro" id="IPR000960">
    <property type="entry name" value="Flavin_mOase"/>
</dbReference>
<dbReference type="InterPro" id="IPR036188">
    <property type="entry name" value="FAD/NAD-bd_sf"/>
</dbReference>
<dbReference type="Proteomes" id="UP000707352">
    <property type="component" value="Unassembled WGS sequence"/>
</dbReference>
<dbReference type="InterPro" id="IPR020946">
    <property type="entry name" value="Flavin_mOase-like"/>
</dbReference>
<keyword evidence="2" id="KW-0285">Flavoprotein</keyword>
<evidence type="ECO:0000256" key="5">
    <source>
        <dbReference type="ARBA" id="ARBA00023002"/>
    </source>
</evidence>
<dbReference type="SUPFAM" id="SSF51905">
    <property type="entry name" value="FAD/NAD(P)-binding domain"/>
    <property type="match status" value="2"/>
</dbReference>